<organism evidence="6 7">
    <name type="scientific">Wenjunlia tyrosinilytica</name>
    <dbReference type="NCBI Taxonomy" id="1544741"/>
    <lineage>
        <taxon>Bacteria</taxon>
        <taxon>Bacillati</taxon>
        <taxon>Actinomycetota</taxon>
        <taxon>Actinomycetes</taxon>
        <taxon>Kitasatosporales</taxon>
        <taxon>Streptomycetaceae</taxon>
        <taxon>Wenjunlia</taxon>
    </lineage>
</organism>
<dbReference type="AlphaFoldDB" id="A0A917ZPP6"/>
<evidence type="ECO:0000256" key="1">
    <source>
        <dbReference type="ARBA" id="ARBA00023015"/>
    </source>
</evidence>
<dbReference type="InterPro" id="IPR005471">
    <property type="entry name" value="Tscrpt_reg_IclR_N"/>
</dbReference>
<comment type="caution">
    <text evidence="6">The sequence shown here is derived from an EMBL/GenBank/DDBJ whole genome shotgun (WGS) entry which is preliminary data.</text>
</comment>
<feature type="domain" description="HTH iclR-type" evidence="4">
    <location>
        <begin position="29"/>
        <end position="90"/>
    </location>
</feature>
<dbReference type="SUPFAM" id="SSF55781">
    <property type="entry name" value="GAF domain-like"/>
    <property type="match status" value="1"/>
</dbReference>
<dbReference type="InterPro" id="IPR050707">
    <property type="entry name" value="HTH_MetabolicPath_Reg"/>
</dbReference>
<gene>
    <name evidence="6" type="ORF">GCM10012280_31090</name>
</gene>
<accession>A0A917ZPP6</accession>
<dbReference type="PROSITE" id="PS51078">
    <property type="entry name" value="ICLR_ED"/>
    <property type="match status" value="1"/>
</dbReference>
<dbReference type="GO" id="GO:0003677">
    <property type="term" value="F:DNA binding"/>
    <property type="evidence" value="ECO:0007669"/>
    <property type="project" value="UniProtKB-KW"/>
</dbReference>
<evidence type="ECO:0000256" key="2">
    <source>
        <dbReference type="ARBA" id="ARBA00023125"/>
    </source>
</evidence>
<dbReference type="PANTHER" id="PTHR30136">
    <property type="entry name" value="HELIX-TURN-HELIX TRANSCRIPTIONAL REGULATOR, ICLR FAMILY"/>
    <property type="match status" value="1"/>
</dbReference>
<keyword evidence="3" id="KW-0804">Transcription</keyword>
<dbReference type="Gene3D" id="1.10.10.10">
    <property type="entry name" value="Winged helix-like DNA-binding domain superfamily/Winged helix DNA-binding domain"/>
    <property type="match status" value="1"/>
</dbReference>
<dbReference type="InterPro" id="IPR036390">
    <property type="entry name" value="WH_DNA-bd_sf"/>
</dbReference>
<proteinExistence type="predicted"/>
<reference evidence="6" key="1">
    <citation type="journal article" date="2014" name="Int. J. Syst. Evol. Microbiol.">
        <title>Complete genome sequence of Corynebacterium casei LMG S-19264T (=DSM 44701T), isolated from a smear-ripened cheese.</title>
        <authorList>
            <consortium name="US DOE Joint Genome Institute (JGI-PGF)"/>
            <person name="Walter F."/>
            <person name="Albersmeier A."/>
            <person name="Kalinowski J."/>
            <person name="Ruckert C."/>
        </authorList>
    </citation>
    <scope>NUCLEOTIDE SEQUENCE</scope>
    <source>
        <strain evidence="6">CGMCC 4.7201</strain>
    </source>
</reference>
<sequence>MTGCDGRDASGHTCEGGTVALEHGQMAPVYAVQYALRLLEAVDRHDHGVSADQLAREVGLPSGTLAHLLAMLMRESYVRRLPGGGFVVGESLTRLGGSNRRQELADRLRSSLGELRDEVCAAVYFGRYDDGEITLVDYADGPEAPKVNEWVDFRATGHASAVGKCLLGQLDHDSRREHLSRHRIARLTSRTITDEKVLLTRLDTHPSTVPMLDLQEYAVGTVCAAVPVTAGAAAGCLALSMPATQAFRLRQAAELLNQRAAPLLLSLAI</sequence>
<dbReference type="SUPFAM" id="SSF46785">
    <property type="entry name" value="Winged helix' DNA-binding domain"/>
    <property type="match status" value="1"/>
</dbReference>
<dbReference type="Gene3D" id="3.30.450.40">
    <property type="match status" value="1"/>
</dbReference>
<dbReference type="PROSITE" id="PS51077">
    <property type="entry name" value="HTH_ICLR"/>
    <property type="match status" value="1"/>
</dbReference>
<dbReference type="Proteomes" id="UP000641932">
    <property type="component" value="Unassembled WGS sequence"/>
</dbReference>
<dbReference type="Pfam" id="PF01614">
    <property type="entry name" value="IclR_C"/>
    <property type="match status" value="1"/>
</dbReference>
<keyword evidence="2" id="KW-0238">DNA-binding</keyword>
<evidence type="ECO:0000256" key="3">
    <source>
        <dbReference type="ARBA" id="ARBA00023163"/>
    </source>
</evidence>
<evidence type="ECO:0000259" key="4">
    <source>
        <dbReference type="PROSITE" id="PS51077"/>
    </source>
</evidence>
<dbReference type="EMBL" id="BMMS01000012">
    <property type="protein sequence ID" value="GGO88990.1"/>
    <property type="molecule type" value="Genomic_DNA"/>
</dbReference>
<dbReference type="Pfam" id="PF09339">
    <property type="entry name" value="HTH_IclR"/>
    <property type="match status" value="1"/>
</dbReference>
<evidence type="ECO:0000313" key="6">
    <source>
        <dbReference type="EMBL" id="GGO88990.1"/>
    </source>
</evidence>
<dbReference type="InterPro" id="IPR036388">
    <property type="entry name" value="WH-like_DNA-bd_sf"/>
</dbReference>
<name>A0A917ZPP6_9ACTN</name>
<dbReference type="PANTHER" id="PTHR30136:SF24">
    <property type="entry name" value="HTH-TYPE TRANSCRIPTIONAL REPRESSOR ALLR"/>
    <property type="match status" value="1"/>
</dbReference>
<dbReference type="GO" id="GO:0045892">
    <property type="term" value="P:negative regulation of DNA-templated transcription"/>
    <property type="evidence" value="ECO:0007669"/>
    <property type="project" value="TreeGrafter"/>
</dbReference>
<keyword evidence="1" id="KW-0805">Transcription regulation</keyword>
<dbReference type="GO" id="GO:0003700">
    <property type="term" value="F:DNA-binding transcription factor activity"/>
    <property type="evidence" value="ECO:0007669"/>
    <property type="project" value="TreeGrafter"/>
</dbReference>
<feature type="domain" description="IclR-ED" evidence="5">
    <location>
        <begin position="91"/>
        <end position="269"/>
    </location>
</feature>
<evidence type="ECO:0000313" key="7">
    <source>
        <dbReference type="Proteomes" id="UP000641932"/>
    </source>
</evidence>
<evidence type="ECO:0000259" key="5">
    <source>
        <dbReference type="PROSITE" id="PS51078"/>
    </source>
</evidence>
<keyword evidence="7" id="KW-1185">Reference proteome</keyword>
<dbReference type="InterPro" id="IPR014757">
    <property type="entry name" value="Tscrpt_reg_IclR_C"/>
</dbReference>
<dbReference type="InterPro" id="IPR029016">
    <property type="entry name" value="GAF-like_dom_sf"/>
</dbReference>
<reference evidence="6" key="2">
    <citation type="submission" date="2020-09" db="EMBL/GenBank/DDBJ databases">
        <authorList>
            <person name="Sun Q."/>
            <person name="Zhou Y."/>
        </authorList>
    </citation>
    <scope>NUCLEOTIDE SEQUENCE</scope>
    <source>
        <strain evidence="6">CGMCC 4.7201</strain>
    </source>
</reference>
<protein>
    <submittedName>
        <fullName evidence="6">IclR family transcriptional regulator</fullName>
    </submittedName>
</protein>